<reference evidence="1" key="1">
    <citation type="submission" date="2014-11" db="EMBL/GenBank/DDBJ databases">
        <authorList>
            <person name="Amaro Gonzalez C."/>
        </authorList>
    </citation>
    <scope>NUCLEOTIDE SEQUENCE</scope>
</reference>
<organism evidence="1">
    <name type="scientific">Anguilla anguilla</name>
    <name type="common">European freshwater eel</name>
    <name type="synonym">Muraena anguilla</name>
    <dbReference type="NCBI Taxonomy" id="7936"/>
    <lineage>
        <taxon>Eukaryota</taxon>
        <taxon>Metazoa</taxon>
        <taxon>Chordata</taxon>
        <taxon>Craniata</taxon>
        <taxon>Vertebrata</taxon>
        <taxon>Euteleostomi</taxon>
        <taxon>Actinopterygii</taxon>
        <taxon>Neopterygii</taxon>
        <taxon>Teleostei</taxon>
        <taxon>Anguilliformes</taxon>
        <taxon>Anguillidae</taxon>
        <taxon>Anguilla</taxon>
    </lineage>
</organism>
<evidence type="ECO:0000313" key="1">
    <source>
        <dbReference type="EMBL" id="JAH21788.1"/>
    </source>
</evidence>
<proteinExistence type="predicted"/>
<name>A0A0E9R0F9_ANGAN</name>
<sequence length="53" mass="6040">MLVSCHISKPKSKSIWGQGQTQLLYRGAARHCTSTVMYQHPFSFRPENCSMPL</sequence>
<reference evidence="1" key="2">
    <citation type="journal article" date="2015" name="Fish Shellfish Immunol.">
        <title>Early steps in the European eel (Anguilla anguilla)-Vibrio vulnificus interaction in the gills: Role of the RtxA13 toxin.</title>
        <authorList>
            <person name="Callol A."/>
            <person name="Pajuelo D."/>
            <person name="Ebbesson L."/>
            <person name="Teles M."/>
            <person name="MacKenzie S."/>
            <person name="Amaro C."/>
        </authorList>
    </citation>
    <scope>NUCLEOTIDE SEQUENCE</scope>
</reference>
<accession>A0A0E9R0F9</accession>
<dbReference type="AlphaFoldDB" id="A0A0E9R0F9"/>
<protein>
    <submittedName>
        <fullName evidence="1">Uncharacterized protein</fullName>
    </submittedName>
</protein>
<dbReference type="EMBL" id="GBXM01086789">
    <property type="protein sequence ID" value="JAH21788.1"/>
    <property type="molecule type" value="Transcribed_RNA"/>
</dbReference>